<evidence type="ECO:0000256" key="3">
    <source>
        <dbReference type="ARBA" id="ARBA00004681"/>
    </source>
</evidence>
<keyword evidence="7" id="KW-0028">Amino-acid biosynthesis</keyword>
<organism evidence="15 16">
    <name type="scientific">Salix brachista</name>
    <dbReference type="NCBI Taxonomy" id="2182728"/>
    <lineage>
        <taxon>Eukaryota</taxon>
        <taxon>Viridiplantae</taxon>
        <taxon>Streptophyta</taxon>
        <taxon>Embryophyta</taxon>
        <taxon>Tracheophyta</taxon>
        <taxon>Spermatophyta</taxon>
        <taxon>Magnoliopsida</taxon>
        <taxon>eudicotyledons</taxon>
        <taxon>Gunneridae</taxon>
        <taxon>Pentapetalae</taxon>
        <taxon>rosids</taxon>
        <taxon>fabids</taxon>
        <taxon>Malpighiales</taxon>
        <taxon>Salicaceae</taxon>
        <taxon>Saliceae</taxon>
        <taxon>Salix</taxon>
    </lineage>
</organism>
<keyword evidence="10" id="KW-0862">Zinc</keyword>
<proteinExistence type="inferred from homology"/>
<keyword evidence="9" id="KW-0479">Metal-binding</keyword>
<dbReference type="AlphaFoldDB" id="A0A5N5J3K5"/>
<dbReference type="GO" id="GO:0032259">
    <property type="term" value="P:methylation"/>
    <property type="evidence" value="ECO:0007669"/>
    <property type="project" value="UniProtKB-KW"/>
</dbReference>
<accession>A0A5N5J3K5</accession>
<comment type="cofactor">
    <cofactor evidence="1">
        <name>Zn(2+)</name>
        <dbReference type="ChEBI" id="CHEBI:29105"/>
    </cofactor>
</comment>
<evidence type="ECO:0000256" key="9">
    <source>
        <dbReference type="ARBA" id="ARBA00022723"/>
    </source>
</evidence>
<feature type="domain" description="Cobalamin-independent methionine synthase MetE C-terminal/archaeal" evidence="13">
    <location>
        <begin position="197"/>
        <end position="249"/>
    </location>
</feature>
<evidence type="ECO:0000256" key="2">
    <source>
        <dbReference type="ARBA" id="ARBA00002777"/>
    </source>
</evidence>
<keyword evidence="8" id="KW-0808">Transferase</keyword>
<evidence type="ECO:0000313" key="16">
    <source>
        <dbReference type="Proteomes" id="UP000326939"/>
    </source>
</evidence>
<feature type="domain" description="Cobalamin-independent methionine synthase MetE N-terminal" evidence="14">
    <location>
        <begin position="3"/>
        <end position="45"/>
    </location>
</feature>
<evidence type="ECO:0000256" key="6">
    <source>
        <dbReference type="ARBA" id="ARBA00022603"/>
    </source>
</evidence>
<dbReference type="GO" id="GO:0008270">
    <property type="term" value="F:zinc ion binding"/>
    <property type="evidence" value="ECO:0007669"/>
    <property type="project" value="InterPro"/>
</dbReference>
<dbReference type="SUPFAM" id="SSF51726">
    <property type="entry name" value="UROD/MetE-like"/>
    <property type="match status" value="3"/>
</dbReference>
<evidence type="ECO:0000259" key="13">
    <source>
        <dbReference type="Pfam" id="PF01717"/>
    </source>
</evidence>
<dbReference type="EC" id="2.1.1.14" evidence="5"/>
<evidence type="ECO:0000256" key="7">
    <source>
        <dbReference type="ARBA" id="ARBA00022605"/>
    </source>
</evidence>
<keyword evidence="6" id="KW-0489">Methyltransferase</keyword>
<comment type="caution">
    <text evidence="15">The sequence shown here is derived from an EMBL/GenBank/DDBJ whole genome shotgun (WGS) entry which is preliminary data.</text>
</comment>
<keyword evidence="16" id="KW-1185">Reference proteome</keyword>
<keyword evidence="11" id="KW-0486">Methionine biosynthesis</keyword>
<dbReference type="UniPathway" id="UPA00051">
    <property type="reaction ID" value="UER00082"/>
</dbReference>
<feature type="domain" description="Cobalamin-independent methionine synthase MetE C-terminal/archaeal" evidence="13">
    <location>
        <begin position="138"/>
        <end position="190"/>
    </location>
</feature>
<dbReference type="Pfam" id="PF08267">
    <property type="entry name" value="Meth_synt_1"/>
    <property type="match status" value="1"/>
</dbReference>
<comment type="similarity">
    <text evidence="4">Belongs to the vitamin-B12 independent methionine synthase family.</text>
</comment>
<comment type="catalytic activity">
    <reaction evidence="12">
        <text>5-methyltetrahydropteroyltri-L-glutamate + L-homocysteine = tetrahydropteroyltri-L-glutamate + L-methionine</text>
        <dbReference type="Rhea" id="RHEA:21196"/>
        <dbReference type="ChEBI" id="CHEBI:57844"/>
        <dbReference type="ChEBI" id="CHEBI:58140"/>
        <dbReference type="ChEBI" id="CHEBI:58199"/>
        <dbReference type="ChEBI" id="CHEBI:58207"/>
        <dbReference type="EC" id="2.1.1.14"/>
    </reaction>
</comment>
<evidence type="ECO:0000256" key="12">
    <source>
        <dbReference type="ARBA" id="ARBA00048690"/>
    </source>
</evidence>
<dbReference type="GO" id="GO:0009086">
    <property type="term" value="P:methionine biosynthetic process"/>
    <property type="evidence" value="ECO:0007669"/>
    <property type="project" value="UniProtKB-KW"/>
</dbReference>
<reference evidence="16" key="1">
    <citation type="journal article" date="2019" name="Gigascience">
        <title>De novo genome assembly of the endangered Acer yangbiense, a plant species with extremely small populations endemic to Yunnan Province, China.</title>
        <authorList>
            <person name="Yang J."/>
            <person name="Wariss H.M."/>
            <person name="Tao L."/>
            <person name="Zhang R."/>
            <person name="Yun Q."/>
            <person name="Hollingsworth P."/>
            <person name="Dao Z."/>
            <person name="Luo G."/>
            <person name="Guo H."/>
            <person name="Ma Y."/>
            <person name="Sun W."/>
        </authorList>
    </citation>
    <scope>NUCLEOTIDE SEQUENCE [LARGE SCALE GENOMIC DNA]</scope>
    <source>
        <strain evidence="16">cv. br00</strain>
    </source>
</reference>
<evidence type="ECO:0000313" key="15">
    <source>
        <dbReference type="EMBL" id="KAB5512225.1"/>
    </source>
</evidence>
<evidence type="ECO:0000256" key="1">
    <source>
        <dbReference type="ARBA" id="ARBA00001947"/>
    </source>
</evidence>
<dbReference type="InterPro" id="IPR013215">
    <property type="entry name" value="Cbl-indep_Met_Synth_N"/>
</dbReference>
<evidence type="ECO:0000259" key="14">
    <source>
        <dbReference type="Pfam" id="PF08267"/>
    </source>
</evidence>
<dbReference type="Pfam" id="PF01717">
    <property type="entry name" value="Meth_synt_2"/>
    <property type="match status" value="2"/>
</dbReference>
<protein>
    <recommendedName>
        <fullName evidence="5">5-methyltetrahydropteroyltriglutamate--homocysteine S-methyltransferase</fullName>
        <ecNumber evidence="5">2.1.1.14</ecNumber>
    </recommendedName>
</protein>
<sequence>MVSHIVVYPRMGPKRELKLAQESFWDGKSSAGDLQEVAADLSVEYCIVAKSYASHKAVTEYKDAKAGVTAFGFLVRGTKTLDLIKRDFPEGIDGRNNWSSDLAASLETLEGIVGKDKLDTNVSARLDAQQKKLNLPVLPTTTIGPFPQTMEPRKVRLEYKAKRVSEDDSVKAIKEETRKVVKLQEEFDIDGPKFFLVSMFREGVKYGAGIGPGVYDIHSPRVPSTEEIADGINKMLAVLETIQVNPDCGQPRRLSMIPAC</sequence>
<dbReference type="EMBL" id="VDCV01000019">
    <property type="protein sequence ID" value="KAB5512225.1"/>
    <property type="molecule type" value="Genomic_DNA"/>
</dbReference>
<evidence type="ECO:0000256" key="11">
    <source>
        <dbReference type="ARBA" id="ARBA00023167"/>
    </source>
</evidence>
<comment type="pathway">
    <text evidence="3">Amino-acid biosynthesis; L-methionine biosynthesis via de novo pathway; L-methionine from L-homocysteine (MetE route): step 1/1.</text>
</comment>
<comment type="function">
    <text evidence="2">Catalyzes the transfer of a methyl group from 5-methyltetrahydrofolate to homocysteine resulting in methionine formation.</text>
</comment>
<dbReference type="GO" id="GO:0003871">
    <property type="term" value="F:5-methyltetrahydropteroyltriglutamate-homocysteine S-methyltransferase activity"/>
    <property type="evidence" value="ECO:0007669"/>
    <property type="project" value="UniProtKB-EC"/>
</dbReference>
<evidence type="ECO:0000256" key="8">
    <source>
        <dbReference type="ARBA" id="ARBA00022679"/>
    </source>
</evidence>
<evidence type="ECO:0000256" key="4">
    <source>
        <dbReference type="ARBA" id="ARBA00009553"/>
    </source>
</evidence>
<dbReference type="Gene3D" id="3.20.20.210">
    <property type="match status" value="3"/>
</dbReference>
<evidence type="ECO:0000256" key="5">
    <source>
        <dbReference type="ARBA" id="ARBA00012034"/>
    </source>
</evidence>
<dbReference type="InterPro" id="IPR002629">
    <property type="entry name" value="Met_Synth_C/arc"/>
</dbReference>
<name>A0A5N5J3K5_9ROSI</name>
<evidence type="ECO:0000256" key="10">
    <source>
        <dbReference type="ARBA" id="ARBA00022833"/>
    </source>
</evidence>
<gene>
    <name evidence="15" type="ORF">DKX38_029253</name>
</gene>
<dbReference type="PANTHER" id="PTHR30519">
    <property type="entry name" value="5-METHYLTETRAHYDROPTEROYLTRIGLUTAMATE--HOMOCYSTEINE METHYLTRANSFERASE"/>
    <property type="match status" value="1"/>
</dbReference>
<dbReference type="Proteomes" id="UP000326939">
    <property type="component" value="Chromosome 19"/>
</dbReference>
<dbReference type="InterPro" id="IPR038071">
    <property type="entry name" value="UROD/MetE-like_sf"/>
</dbReference>